<sequence length="1332" mass="144492">MGTVIVKRAPRRPAPEIPAGELVIDAPPEIPQAAGGRWQQAMMILPMLGSGLGMAMMVGRGQGDKMSYLAGGMMGVSSLGMIAASLMNGAGQPKKAEMMAARREYLRHLAGLRRRARQAVQAQRTGLFYRHPDPQRLWSTVDSHRLWERRGHDPDFGIVRVGIGPQSLATPLVPPETRPLEELEPMTAGALRRFLDAYSIVPDLPVALSMRGFGRVFLRGDAAPRTEGMYTSSGERDHRDGSDAHGLARAMLAQLAVFHAPDDLVIAVCGSSYRRDAWDWAKWLPHHQHPSRVDALGPMRLYATSAPELEELLTELLAGRPRFGGSEGAGPHVVVVLDGADMAGANLLAVPEGLSGMTILDLDTAPPRLLERGMLTLEVRGRERELHTTTATSVAEVGAADRLGVVEAEALARRLAPLRLSATTVTSSTAMTTEKGLADLLGIPDPERFDVAYGWSPRSSRNMLRTPLGVGPDGSPVELDIKESAQDGMGPHGLLVGATGSGKSELLRTMVLGLAATHSSEQLNFVLVDFKGGATFASLDRLPHTSAVITNLEGESHLVNRMGDAITGEVLRRQELLRAAGNFANLKDYEKARAGGAAIAPLASLFIVCDEFSELLTANPDFIEIFVQIGRVGRSIGMHLLLASQRLEEGRLRGLDTHLSYRIGLRTFSAMESRAVLGVGDAYDLPKAPGHGYLKFGSEPLQRFKGAYVSGSFKRAGETATRRKDDGSQIVYDFSNHFVPVPKKPANAEPEVNWDVKPGESLMDVMIERMVGQGPPAHQVWLPPLDISDPLDLAFGQLGLVEGRGLTVANPELRGALRVPVAIIDKPAQQLRDLQWLRLADGAAGHVAIAGGGQSGKSTLLRTIITGLALTHTPQEVQVYCLDFGGGSLGALRDLPHVGGVAGRQDALMVRRTVSEVSQLLNAREARFAEHGIESMAAYRRLRAAGRFTDDPYGDVFLVVDGWTTLRENYDDLEPVLTDFATRGLAYGVHLIASTLRWRDFRPAIADQFGSKLELKLGDASDSICRVRKIAPQVPARPGFGVTVDGLFTLALRPDVDALGDRDALVQHITKRWTGQPAPRVRMLPTVYAYERMSLDTAGDWTLPIGIADDLTPATVDFFADVHLSAFGESESGKSTLLRQIATSIARKYTPDQAKMIIMDPKRSLLGAVTTEHQLAYLSNPAQLRDYAEAIRQKMDERRPPDDVRPQDIPLRPWLAGRGEFFLIIDDYDIVVGASMGHPLEPLSEFLFQARDVGLHLITSSNANWGGYRSSSDVALTRLASAGAPFLMLSAESSATAPFGARIKYERMPPGRGRLITRRGGRLVQLAELPAY</sequence>
<dbReference type="Pfam" id="PF01580">
    <property type="entry name" value="FtsK_SpoIIIE"/>
    <property type="match status" value="3"/>
</dbReference>
<keyword evidence="5 9" id="KW-0547">Nucleotide-binding</keyword>
<keyword evidence="3 10" id="KW-0812">Transmembrane</keyword>
<name>A0A8J3NHF2_9ACTN</name>
<dbReference type="RefSeq" id="WP_203745682.1">
    <property type="nucleotide sequence ID" value="NZ_BONF01000012.1"/>
</dbReference>
<evidence type="ECO:0000256" key="4">
    <source>
        <dbReference type="ARBA" id="ARBA00022737"/>
    </source>
</evidence>
<keyword evidence="4" id="KW-0677">Repeat</keyword>
<organism evidence="13 14">
    <name type="scientific">Catellatospora bangladeshensis</name>
    <dbReference type="NCBI Taxonomy" id="310355"/>
    <lineage>
        <taxon>Bacteria</taxon>
        <taxon>Bacillati</taxon>
        <taxon>Actinomycetota</taxon>
        <taxon>Actinomycetes</taxon>
        <taxon>Micromonosporales</taxon>
        <taxon>Micromonosporaceae</taxon>
        <taxon>Catellatospora</taxon>
    </lineage>
</organism>
<evidence type="ECO:0000256" key="1">
    <source>
        <dbReference type="ARBA" id="ARBA00004651"/>
    </source>
</evidence>
<dbReference type="PANTHER" id="PTHR22683:SF1">
    <property type="entry name" value="TYPE VII SECRETION SYSTEM PROTEIN ESSC"/>
    <property type="match status" value="1"/>
</dbReference>
<comment type="caution">
    <text evidence="13">The sequence shown here is derived from an EMBL/GenBank/DDBJ whole genome shotgun (WGS) entry which is preliminary data.</text>
</comment>
<dbReference type="SMART" id="SM00382">
    <property type="entry name" value="AAA"/>
    <property type="match status" value="3"/>
</dbReference>
<evidence type="ECO:0000256" key="9">
    <source>
        <dbReference type="PROSITE-ProRule" id="PRU00289"/>
    </source>
</evidence>
<dbReference type="InterPro" id="IPR023836">
    <property type="entry name" value="EccCa-like_Actinobacteria"/>
</dbReference>
<proteinExistence type="predicted"/>
<comment type="subcellular location">
    <subcellularLocation>
        <location evidence="1">Cell membrane</location>
        <topology evidence="1">Multi-pass membrane protein</topology>
    </subcellularLocation>
</comment>
<evidence type="ECO:0000256" key="6">
    <source>
        <dbReference type="ARBA" id="ARBA00022840"/>
    </source>
</evidence>
<dbReference type="PANTHER" id="PTHR22683">
    <property type="entry name" value="SPORULATION PROTEIN RELATED"/>
    <property type="match status" value="1"/>
</dbReference>
<dbReference type="GO" id="GO:0003677">
    <property type="term" value="F:DNA binding"/>
    <property type="evidence" value="ECO:0007669"/>
    <property type="project" value="InterPro"/>
</dbReference>
<dbReference type="InterPro" id="IPR003593">
    <property type="entry name" value="AAA+_ATPase"/>
</dbReference>
<dbReference type="Gene3D" id="3.40.50.300">
    <property type="entry name" value="P-loop containing nucleotide triphosphate hydrolases"/>
    <property type="match status" value="3"/>
</dbReference>
<feature type="domain" description="Rhodanese" evidence="11">
    <location>
        <begin position="930"/>
        <end position="975"/>
    </location>
</feature>
<evidence type="ECO:0000259" key="11">
    <source>
        <dbReference type="PROSITE" id="PS50206"/>
    </source>
</evidence>
<dbReference type="GO" id="GO:0005524">
    <property type="term" value="F:ATP binding"/>
    <property type="evidence" value="ECO:0007669"/>
    <property type="project" value="UniProtKB-UniRule"/>
</dbReference>
<accession>A0A8J3NHF2</accession>
<feature type="transmembrane region" description="Helical" evidence="10">
    <location>
        <begin position="66"/>
        <end position="87"/>
    </location>
</feature>
<dbReference type="SUPFAM" id="SSF52540">
    <property type="entry name" value="P-loop containing nucleoside triphosphate hydrolases"/>
    <property type="match status" value="3"/>
</dbReference>
<feature type="binding site" evidence="9">
    <location>
        <begin position="851"/>
        <end position="858"/>
    </location>
    <ligand>
        <name>ATP</name>
        <dbReference type="ChEBI" id="CHEBI:30616"/>
    </ligand>
</feature>
<keyword evidence="8 10" id="KW-0472">Membrane</keyword>
<dbReference type="NCBIfam" id="TIGR03925">
    <property type="entry name" value="T7SS_EccC_b"/>
    <property type="match status" value="1"/>
</dbReference>
<feature type="binding site" evidence="9">
    <location>
        <begin position="1128"/>
        <end position="1135"/>
    </location>
    <ligand>
        <name>ATP</name>
        <dbReference type="ChEBI" id="CHEBI:30616"/>
    </ligand>
</feature>
<dbReference type="InterPro" id="IPR001763">
    <property type="entry name" value="Rhodanese-like_dom"/>
</dbReference>
<evidence type="ECO:0000313" key="14">
    <source>
        <dbReference type="Proteomes" id="UP000601223"/>
    </source>
</evidence>
<dbReference type="PROSITE" id="PS50206">
    <property type="entry name" value="RHODANESE_3"/>
    <property type="match status" value="1"/>
</dbReference>
<keyword evidence="2" id="KW-1003">Cell membrane</keyword>
<evidence type="ECO:0000256" key="3">
    <source>
        <dbReference type="ARBA" id="ARBA00022692"/>
    </source>
</evidence>
<dbReference type="InterPro" id="IPR027417">
    <property type="entry name" value="P-loop_NTPase"/>
</dbReference>
<protein>
    <submittedName>
        <fullName evidence="13">Type VII secretion protein EccC</fullName>
    </submittedName>
</protein>
<feature type="domain" description="FtsK" evidence="12">
    <location>
        <begin position="474"/>
        <end position="674"/>
    </location>
</feature>
<gene>
    <name evidence="13" type="primary">ftsK_1</name>
    <name evidence="13" type="ORF">Cba03nite_27040</name>
</gene>
<evidence type="ECO:0000259" key="12">
    <source>
        <dbReference type="PROSITE" id="PS50901"/>
    </source>
</evidence>
<evidence type="ECO:0000256" key="8">
    <source>
        <dbReference type="ARBA" id="ARBA00023136"/>
    </source>
</evidence>
<feature type="domain" description="FtsK" evidence="12">
    <location>
        <begin position="1111"/>
        <end position="1295"/>
    </location>
</feature>
<reference evidence="13 14" key="1">
    <citation type="submission" date="2021-01" db="EMBL/GenBank/DDBJ databases">
        <title>Whole genome shotgun sequence of Catellatospora bangladeshensis NBRC 107357.</title>
        <authorList>
            <person name="Komaki H."/>
            <person name="Tamura T."/>
        </authorList>
    </citation>
    <scope>NUCLEOTIDE SEQUENCE [LARGE SCALE GENOMIC DNA]</scope>
    <source>
        <strain evidence="13 14">NBRC 107357</strain>
    </source>
</reference>
<evidence type="ECO:0000256" key="5">
    <source>
        <dbReference type="ARBA" id="ARBA00022741"/>
    </source>
</evidence>
<evidence type="ECO:0000256" key="2">
    <source>
        <dbReference type="ARBA" id="ARBA00022475"/>
    </source>
</evidence>
<keyword evidence="7 10" id="KW-1133">Transmembrane helix</keyword>
<dbReference type="InterPro" id="IPR002543">
    <property type="entry name" value="FtsK_dom"/>
</dbReference>
<dbReference type="Proteomes" id="UP000601223">
    <property type="component" value="Unassembled WGS sequence"/>
</dbReference>
<feature type="domain" description="FtsK" evidence="12">
    <location>
        <begin position="831"/>
        <end position="1024"/>
    </location>
</feature>
<dbReference type="InterPro" id="IPR023837">
    <property type="entry name" value="EccCb-like_Actinobacteria"/>
</dbReference>
<keyword evidence="6 9" id="KW-0067">ATP-binding</keyword>
<dbReference type="PROSITE" id="PS50901">
    <property type="entry name" value="FTSK"/>
    <property type="match status" value="3"/>
</dbReference>
<keyword evidence="14" id="KW-1185">Reference proteome</keyword>
<evidence type="ECO:0000313" key="13">
    <source>
        <dbReference type="EMBL" id="GIF81355.1"/>
    </source>
</evidence>
<dbReference type="EMBL" id="BONF01000012">
    <property type="protein sequence ID" value="GIF81355.1"/>
    <property type="molecule type" value="Genomic_DNA"/>
</dbReference>
<evidence type="ECO:0000256" key="10">
    <source>
        <dbReference type="SAM" id="Phobius"/>
    </source>
</evidence>
<evidence type="ECO:0000256" key="7">
    <source>
        <dbReference type="ARBA" id="ARBA00022989"/>
    </source>
</evidence>
<feature type="binding site" evidence="9">
    <location>
        <begin position="497"/>
        <end position="504"/>
    </location>
    <ligand>
        <name>ATP</name>
        <dbReference type="ChEBI" id="CHEBI:30616"/>
    </ligand>
</feature>
<dbReference type="InterPro" id="IPR050206">
    <property type="entry name" value="FtsK/SpoIIIE/SftA"/>
</dbReference>
<dbReference type="NCBIfam" id="TIGR03924">
    <property type="entry name" value="T7SS_EccC_a"/>
    <property type="match status" value="1"/>
</dbReference>
<dbReference type="GO" id="GO:0005886">
    <property type="term" value="C:plasma membrane"/>
    <property type="evidence" value="ECO:0007669"/>
    <property type="project" value="UniProtKB-SubCell"/>
</dbReference>